<protein>
    <submittedName>
        <fullName evidence="1">Uncharacterized protein</fullName>
    </submittedName>
</protein>
<comment type="caution">
    <text evidence="1">The sequence shown here is derived from an EMBL/GenBank/DDBJ whole genome shotgun (WGS) entry which is preliminary data.</text>
</comment>
<name>A0ABV5GW05_9FLAO</name>
<keyword evidence="2" id="KW-1185">Reference proteome</keyword>
<organism evidence="1 2">
    <name type="scientific">Algibacter miyuki</name>
    <dbReference type="NCBI Taxonomy" id="1306933"/>
    <lineage>
        <taxon>Bacteria</taxon>
        <taxon>Pseudomonadati</taxon>
        <taxon>Bacteroidota</taxon>
        <taxon>Flavobacteriia</taxon>
        <taxon>Flavobacteriales</taxon>
        <taxon>Flavobacteriaceae</taxon>
        <taxon>Algibacter</taxon>
    </lineage>
</organism>
<sequence>MKNTLRIVLLMALAFIAFEVLFTDFEISKSEQKIAISHHK</sequence>
<gene>
    <name evidence="1" type="ORF">ACFFU1_02840</name>
</gene>
<reference evidence="1 2" key="1">
    <citation type="submission" date="2024-09" db="EMBL/GenBank/DDBJ databases">
        <authorList>
            <person name="Sun Q."/>
            <person name="Mori K."/>
        </authorList>
    </citation>
    <scope>NUCLEOTIDE SEQUENCE [LARGE SCALE GENOMIC DNA]</scope>
    <source>
        <strain evidence="1 2">CECT 8300</strain>
    </source>
</reference>
<dbReference type="EMBL" id="JBHMFA010000001">
    <property type="protein sequence ID" value="MFB9103822.1"/>
    <property type="molecule type" value="Genomic_DNA"/>
</dbReference>
<dbReference type="Proteomes" id="UP001589590">
    <property type="component" value="Unassembled WGS sequence"/>
</dbReference>
<dbReference type="RefSeq" id="WP_290269678.1">
    <property type="nucleotide sequence ID" value="NZ_JAUFQP010000007.1"/>
</dbReference>
<accession>A0ABV5GW05</accession>
<evidence type="ECO:0000313" key="1">
    <source>
        <dbReference type="EMBL" id="MFB9103822.1"/>
    </source>
</evidence>
<proteinExistence type="predicted"/>
<evidence type="ECO:0000313" key="2">
    <source>
        <dbReference type="Proteomes" id="UP001589590"/>
    </source>
</evidence>